<organism evidence="13">
    <name type="scientific">uncultured Caudovirales phage</name>
    <dbReference type="NCBI Taxonomy" id="2100421"/>
    <lineage>
        <taxon>Viruses</taxon>
        <taxon>Duplodnaviria</taxon>
        <taxon>Heunggongvirae</taxon>
        <taxon>Uroviricota</taxon>
        <taxon>Caudoviricetes</taxon>
        <taxon>Peduoviridae</taxon>
        <taxon>Maltschvirus</taxon>
        <taxon>Maltschvirus maltsch</taxon>
    </lineage>
</organism>
<dbReference type="GO" id="GO:0042742">
    <property type="term" value="P:defense response to bacterium"/>
    <property type="evidence" value="ECO:0007669"/>
    <property type="project" value="UniProtKB-KW"/>
</dbReference>
<evidence type="ECO:0000256" key="4">
    <source>
        <dbReference type="ARBA" id="ARBA00022638"/>
    </source>
</evidence>
<keyword evidence="7 10" id="KW-0578">Host cell lysis by virus</keyword>
<evidence type="ECO:0000313" key="13">
    <source>
        <dbReference type="EMBL" id="CAB4134348.1"/>
    </source>
</evidence>
<dbReference type="InterPro" id="IPR002196">
    <property type="entry name" value="Glyco_hydro_24"/>
</dbReference>
<gene>
    <name evidence="12" type="ORF">UFOVP104_13</name>
    <name evidence="13" type="ORF">UFOVP271_48</name>
</gene>
<dbReference type="GO" id="GO:0044659">
    <property type="term" value="P:viral release from host cell by cytolysis"/>
    <property type="evidence" value="ECO:0007669"/>
    <property type="project" value="UniProtKB-UniRule"/>
</dbReference>
<keyword evidence="4 10" id="KW-0081">Bacteriolytic enzyme</keyword>
<evidence type="ECO:0000256" key="7">
    <source>
        <dbReference type="ARBA" id="ARBA00023142"/>
    </source>
</evidence>
<dbReference type="InterPro" id="IPR033907">
    <property type="entry name" value="Endolysin_autolysin"/>
</dbReference>
<dbReference type="EMBL" id="LR796281">
    <property type="protein sequence ID" value="CAB4134348.1"/>
    <property type="molecule type" value="Genomic_DNA"/>
</dbReference>
<keyword evidence="2 10" id="KW-0929">Antimicrobial</keyword>
<sequence>MKTGQKGIELIKKFEGCKLTAYKCPAGLMTIGWGNTYYSNGAKVKVGDKITQAQADELLLTLLPKYEKTVNNNIKVALTQNQFDALVSFCWNCGSSNTLFSKVNLNASDLMEWWKNHYIMGGGKVLQGLVNRRKAESELYQLK</sequence>
<dbReference type="GO" id="GO:0030430">
    <property type="term" value="C:host cell cytoplasm"/>
    <property type="evidence" value="ECO:0007669"/>
    <property type="project" value="UniProtKB-SubCell"/>
</dbReference>
<feature type="active site" description="Proton donor/acceptor" evidence="10">
    <location>
        <position position="15"/>
    </location>
</feature>
<name>A0A6J5LIA3_9CAUD</name>
<evidence type="ECO:0000256" key="5">
    <source>
        <dbReference type="ARBA" id="ARBA00022801"/>
    </source>
</evidence>
<keyword evidence="3 10" id="KW-1188">Viral release from host cell</keyword>
<dbReference type="InterPro" id="IPR051018">
    <property type="entry name" value="Bacteriophage_GH24"/>
</dbReference>
<dbReference type="InterPro" id="IPR023346">
    <property type="entry name" value="Lysozyme-like_dom_sf"/>
</dbReference>
<evidence type="ECO:0000256" key="6">
    <source>
        <dbReference type="ARBA" id="ARBA00022852"/>
    </source>
</evidence>
<dbReference type="GO" id="GO:0003796">
    <property type="term" value="F:lysozyme activity"/>
    <property type="evidence" value="ECO:0007669"/>
    <property type="project" value="UniProtKB-UniRule"/>
</dbReference>
<feature type="active site" description="Proton donor/acceptor" evidence="10">
    <location>
        <position position="24"/>
    </location>
</feature>
<dbReference type="EC" id="3.2.1.17" evidence="10"/>
<evidence type="ECO:0000256" key="3">
    <source>
        <dbReference type="ARBA" id="ARBA00022612"/>
    </source>
</evidence>
<dbReference type="HAMAP" id="MF_04110">
    <property type="entry name" value="ENDOLYSIN_T4"/>
    <property type="match status" value="1"/>
</dbReference>
<dbReference type="InterPro" id="IPR034690">
    <property type="entry name" value="Endolysin_T4_type"/>
</dbReference>
<dbReference type="EMBL" id="LR796219">
    <property type="protein sequence ID" value="CAB4128054.1"/>
    <property type="molecule type" value="Genomic_DNA"/>
</dbReference>
<comment type="similarity">
    <text evidence="10 11">Belongs to the glycosyl hydrolase 24 family.</text>
</comment>
<reference evidence="13" key="1">
    <citation type="submission" date="2020-04" db="EMBL/GenBank/DDBJ databases">
        <authorList>
            <person name="Chiriac C."/>
            <person name="Salcher M."/>
            <person name="Ghai R."/>
            <person name="Kavagutti S V."/>
        </authorList>
    </citation>
    <scope>NUCLEOTIDE SEQUENCE</scope>
</reference>
<dbReference type="SUPFAM" id="SSF53955">
    <property type="entry name" value="Lysozyme-like"/>
    <property type="match status" value="1"/>
</dbReference>
<protein>
    <recommendedName>
        <fullName evidence="10">Endolysin</fullName>
        <ecNumber evidence="10">3.2.1.17</ecNumber>
    </recommendedName>
    <alternativeName>
        <fullName evidence="10">Lysis protein</fullName>
    </alternativeName>
    <alternativeName>
        <fullName evidence="10">Lysozyme</fullName>
    </alternativeName>
    <alternativeName>
        <fullName evidence="10">Muramidase</fullName>
    </alternativeName>
</protein>
<keyword evidence="9 10" id="KW-0326">Glycosidase</keyword>
<dbReference type="GO" id="GO:0009253">
    <property type="term" value="P:peptidoglycan catabolic process"/>
    <property type="evidence" value="ECO:0007669"/>
    <property type="project" value="UniProtKB-UniRule"/>
</dbReference>
<keyword evidence="5 10" id="KW-0378">Hydrolase</keyword>
<dbReference type="PANTHER" id="PTHR38107:SF3">
    <property type="entry name" value="LYSOZYME RRRD-RELATED"/>
    <property type="match status" value="1"/>
</dbReference>
<keyword evidence="6 10" id="KW-0204">Cytolysis</keyword>
<evidence type="ECO:0000256" key="2">
    <source>
        <dbReference type="ARBA" id="ARBA00022529"/>
    </source>
</evidence>
<dbReference type="InterPro" id="IPR023347">
    <property type="entry name" value="Lysozyme_dom_sf"/>
</dbReference>
<dbReference type="PANTHER" id="PTHR38107">
    <property type="match status" value="1"/>
</dbReference>
<dbReference type="Gene3D" id="1.10.530.40">
    <property type="match status" value="1"/>
</dbReference>
<evidence type="ECO:0000256" key="10">
    <source>
        <dbReference type="HAMAP-Rule" id="MF_04110"/>
    </source>
</evidence>
<dbReference type="GO" id="GO:0016998">
    <property type="term" value="P:cell wall macromolecule catabolic process"/>
    <property type="evidence" value="ECO:0007669"/>
    <property type="project" value="InterPro"/>
</dbReference>
<evidence type="ECO:0000256" key="1">
    <source>
        <dbReference type="ARBA" id="ARBA00000632"/>
    </source>
</evidence>
<evidence type="ECO:0000256" key="11">
    <source>
        <dbReference type="RuleBase" id="RU003788"/>
    </source>
</evidence>
<proteinExistence type="inferred from homology"/>
<comment type="subcellular location">
    <subcellularLocation>
        <location evidence="10">Host cytoplasm</location>
    </subcellularLocation>
    <text evidence="10">The endolysin is cytoplasmic, but can reach the periplasmic space with the help of the holins which disrupt the host cell membrane.</text>
</comment>
<evidence type="ECO:0000313" key="12">
    <source>
        <dbReference type="EMBL" id="CAB4128054.1"/>
    </source>
</evidence>
<evidence type="ECO:0000256" key="9">
    <source>
        <dbReference type="ARBA" id="ARBA00023295"/>
    </source>
</evidence>
<keyword evidence="8 10" id="KW-1035">Host cytoplasm</keyword>
<comment type="function">
    <text evidence="10">Endolysin with lysozyme activity that degrades host peptidoglycans and participates with the holin and spanin proteins in the sequential events which lead to the programmed host cell lysis releasing the mature viral particles. Once the holin has permeabilized the host cell membrane, the endolysin can reach the periplasm and break down the peptidoglycan layer.</text>
</comment>
<comment type="catalytic activity">
    <reaction evidence="1 10 11">
        <text>Hydrolysis of (1-&gt;4)-beta-linkages between N-acetylmuramic acid and N-acetyl-D-glucosamine residues in a peptidoglycan and between N-acetyl-D-glucosamine residues in chitodextrins.</text>
        <dbReference type="EC" id="3.2.1.17"/>
    </reaction>
</comment>
<dbReference type="CDD" id="cd00737">
    <property type="entry name" value="lyz_endolysin_autolysin"/>
    <property type="match status" value="1"/>
</dbReference>
<dbReference type="Pfam" id="PF00959">
    <property type="entry name" value="Phage_lysozyme"/>
    <property type="match status" value="1"/>
</dbReference>
<accession>A0A6J5LIA3</accession>
<evidence type="ECO:0000256" key="8">
    <source>
        <dbReference type="ARBA" id="ARBA00023200"/>
    </source>
</evidence>